<feature type="compositionally biased region" description="Polar residues" evidence="2">
    <location>
        <begin position="135"/>
        <end position="144"/>
    </location>
</feature>
<sequence>MAPQQGLKPQFFVTRQNGAMVPLIAMDELPVHVQIEGVSRSLSAFDTAGMTGVGVREARHQYYVVQSMNNTMAIPFNGIRTPQTPISNASKPNSASSTPLLRAATLSSTVIPNTLNVGNQLNQLNQLTQLNEVGSTSGLASTDSTGEDIKPATSPLPGSSTNVALPPTTTTTLAWRSKAAPILANDAPPADPDPEMPPVGQKIYCSYWLRNGECNFAQQGCMFKHVMPLKLEVLEVLGFRDLPDWYRKTYKVGSLRVNGGRNGLSYGILDGNKAAPRARRVGLDAEATRRIIASHINALPLGNGRGGRHHHHGDRQPRAGGNHYHRPLALSAPRTPAAIVAADNATDKVKAKVNEKERRDELLAAAFAADMDSELGDMMDARMEKIREQEQAGWEEEQEAAKRAATADAGQKGGETGGAAKKSETTSERASGSGKGAAPNKPVAVGDTKKHGGRGGARYARRKKTPQVPAVQKTA</sequence>
<accession>W9X082</accession>
<keyword evidence="1" id="KW-0479">Metal-binding</keyword>
<dbReference type="PROSITE" id="PS50103">
    <property type="entry name" value="ZF_C3H1"/>
    <property type="match status" value="1"/>
</dbReference>
<protein>
    <recommendedName>
        <fullName evidence="3">C3H1-type domain-containing protein</fullName>
    </recommendedName>
</protein>
<dbReference type="STRING" id="1182543.W9X082"/>
<gene>
    <name evidence="4" type="ORF">A1O5_03614</name>
</gene>
<dbReference type="GO" id="GO:0008270">
    <property type="term" value="F:zinc ion binding"/>
    <property type="evidence" value="ECO:0007669"/>
    <property type="project" value="UniProtKB-KW"/>
</dbReference>
<dbReference type="AlphaFoldDB" id="W9X082"/>
<comment type="caution">
    <text evidence="4">The sequence shown here is derived from an EMBL/GenBank/DDBJ whole genome shotgun (WGS) entry which is preliminary data.</text>
</comment>
<reference evidence="4 5" key="1">
    <citation type="submission" date="2013-03" db="EMBL/GenBank/DDBJ databases">
        <title>The Genome Sequence of Cladophialophora psammophila CBS 110553.</title>
        <authorList>
            <consortium name="The Broad Institute Genomics Platform"/>
            <person name="Cuomo C."/>
            <person name="de Hoog S."/>
            <person name="Gorbushina A."/>
            <person name="Walker B."/>
            <person name="Young S.K."/>
            <person name="Zeng Q."/>
            <person name="Gargeya S."/>
            <person name="Fitzgerald M."/>
            <person name="Haas B."/>
            <person name="Abouelleil A."/>
            <person name="Allen A.W."/>
            <person name="Alvarado L."/>
            <person name="Arachchi H.M."/>
            <person name="Berlin A.M."/>
            <person name="Chapman S.B."/>
            <person name="Gainer-Dewar J."/>
            <person name="Goldberg J."/>
            <person name="Griggs A."/>
            <person name="Gujja S."/>
            <person name="Hansen M."/>
            <person name="Howarth C."/>
            <person name="Imamovic A."/>
            <person name="Ireland A."/>
            <person name="Larimer J."/>
            <person name="McCowan C."/>
            <person name="Murphy C."/>
            <person name="Pearson M."/>
            <person name="Poon T.W."/>
            <person name="Priest M."/>
            <person name="Roberts A."/>
            <person name="Saif S."/>
            <person name="Shea T."/>
            <person name="Sisk P."/>
            <person name="Sykes S."/>
            <person name="Wortman J."/>
            <person name="Nusbaum C."/>
            <person name="Birren B."/>
        </authorList>
    </citation>
    <scope>NUCLEOTIDE SEQUENCE [LARGE SCALE GENOMIC DNA]</scope>
    <source>
        <strain evidence="4 5">CBS 110553</strain>
    </source>
</reference>
<keyword evidence="1" id="KW-0863">Zinc-finger</keyword>
<evidence type="ECO:0000256" key="2">
    <source>
        <dbReference type="SAM" id="MobiDB-lite"/>
    </source>
</evidence>
<dbReference type="OrthoDB" id="5355510at2759"/>
<evidence type="ECO:0000256" key="1">
    <source>
        <dbReference type="PROSITE-ProRule" id="PRU00723"/>
    </source>
</evidence>
<proteinExistence type="predicted"/>
<keyword evidence="1" id="KW-0862">Zinc</keyword>
<keyword evidence="5" id="KW-1185">Reference proteome</keyword>
<organism evidence="4 5">
    <name type="scientific">Cladophialophora psammophila CBS 110553</name>
    <dbReference type="NCBI Taxonomy" id="1182543"/>
    <lineage>
        <taxon>Eukaryota</taxon>
        <taxon>Fungi</taxon>
        <taxon>Dikarya</taxon>
        <taxon>Ascomycota</taxon>
        <taxon>Pezizomycotina</taxon>
        <taxon>Eurotiomycetes</taxon>
        <taxon>Chaetothyriomycetidae</taxon>
        <taxon>Chaetothyriales</taxon>
        <taxon>Herpotrichiellaceae</taxon>
        <taxon>Cladophialophora</taxon>
    </lineage>
</organism>
<dbReference type="eggNOG" id="ENOG502ST3I">
    <property type="taxonomic scope" value="Eukaryota"/>
</dbReference>
<dbReference type="RefSeq" id="XP_007742415.1">
    <property type="nucleotide sequence ID" value="XM_007744225.1"/>
</dbReference>
<dbReference type="HOGENOM" id="CLU_036506_0_0_1"/>
<dbReference type="EMBL" id="AMGX01000004">
    <property type="protein sequence ID" value="EXJ73852.1"/>
    <property type="molecule type" value="Genomic_DNA"/>
</dbReference>
<feature type="region of interest" description="Disordered" evidence="2">
    <location>
        <begin position="135"/>
        <end position="164"/>
    </location>
</feature>
<dbReference type="GeneID" id="19188342"/>
<feature type="region of interest" description="Disordered" evidence="2">
    <location>
        <begin position="388"/>
        <end position="475"/>
    </location>
</feature>
<name>W9X082_9EURO</name>
<dbReference type="Proteomes" id="UP000019471">
    <property type="component" value="Unassembled WGS sequence"/>
</dbReference>
<evidence type="ECO:0000313" key="4">
    <source>
        <dbReference type="EMBL" id="EXJ73852.1"/>
    </source>
</evidence>
<feature type="zinc finger region" description="C3H1-type" evidence="1">
    <location>
        <begin position="200"/>
        <end position="228"/>
    </location>
</feature>
<feature type="domain" description="C3H1-type" evidence="3">
    <location>
        <begin position="200"/>
        <end position="228"/>
    </location>
</feature>
<dbReference type="InterPro" id="IPR000571">
    <property type="entry name" value="Znf_CCCH"/>
</dbReference>
<evidence type="ECO:0000259" key="3">
    <source>
        <dbReference type="PROSITE" id="PS50103"/>
    </source>
</evidence>
<evidence type="ECO:0000313" key="5">
    <source>
        <dbReference type="Proteomes" id="UP000019471"/>
    </source>
</evidence>